<accession>A0AAN0MHG7</accession>
<protein>
    <submittedName>
        <fullName evidence="3">Formylglycine-generating enzyme family protein</fullName>
    </submittedName>
</protein>
<feature type="region of interest" description="Disordered" evidence="1">
    <location>
        <begin position="292"/>
        <end position="313"/>
    </location>
</feature>
<evidence type="ECO:0000256" key="1">
    <source>
        <dbReference type="SAM" id="MobiDB-lite"/>
    </source>
</evidence>
<dbReference type="PANTHER" id="PTHR23150:SF19">
    <property type="entry name" value="FORMYLGLYCINE-GENERATING ENZYME"/>
    <property type="match status" value="1"/>
</dbReference>
<dbReference type="SUPFAM" id="SSF56436">
    <property type="entry name" value="C-type lectin-like"/>
    <property type="match status" value="1"/>
</dbReference>
<feature type="region of interest" description="Disordered" evidence="1">
    <location>
        <begin position="1"/>
        <end position="36"/>
    </location>
</feature>
<dbReference type="InterPro" id="IPR016187">
    <property type="entry name" value="CTDL_fold"/>
</dbReference>
<evidence type="ECO:0000313" key="3">
    <source>
        <dbReference type="EMBL" id="WZU68531.2"/>
    </source>
</evidence>
<feature type="domain" description="Sulfatase-modifying factor enzyme-like" evidence="2">
    <location>
        <begin position="33"/>
        <end position="307"/>
    </location>
</feature>
<dbReference type="InterPro" id="IPR051043">
    <property type="entry name" value="Sulfatase_Mod_Factor_Kinase"/>
</dbReference>
<evidence type="ECO:0000313" key="4">
    <source>
        <dbReference type="Proteomes" id="UP001470809"/>
    </source>
</evidence>
<feature type="compositionally biased region" description="Basic and acidic residues" evidence="1">
    <location>
        <begin position="23"/>
        <end position="35"/>
    </location>
</feature>
<dbReference type="InterPro" id="IPR042095">
    <property type="entry name" value="SUMF_sf"/>
</dbReference>
<sequence length="313" mass="34614">MPEKACCQPPSPPRPAAQTRRLPRTDRSGRRDPDVVHVPGGRALLGTARPLIVPDAEGPLTHKRVRDLWWERGAVSIAAYRAFVDATGHVTLAEQFGWSFVFHTHLPGGAAGTEGIDGLEWWRKINGASWARPFGPDVTDIDETLPATHIAWDDARAYAAWMGGRLPKEAEWEHAARGGLGDVRYPWGDDDPDDTTFLPCNIWQGHFPMQDTGADGFAGPAPVLALAPNGYGLHHMVGNVWEWTAEPFRLRSQSRDARRRMAEAKGQKLLKGGSYLCHESYCHRYRIAARSGNTPDSTSGHTGFRVVYDRPPT</sequence>
<dbReference type="Pfam" id="PF03781">
    <property type="entry name" value="FGE-sulfatase"/>
    <property type="match status" value="1"/>
</dbReference>
<name>A0AAN0MHG7_9RHOB</name>
<reference evidence="3 4" key="2">
    <citation type="submission" date="2024-08" db="EMBL/GenBank/DDBJ databases">
        <title>Phylogenomic analyses of a clade within the roseobacter group suggest taxonomic reassignments of species of the genera Aestuariivita, Citreicella, Loktanella, Nautella, Pelagibaca, Ruegeria, Thalassobius, Thiobacimonas and Tropicibacter, and the proposal o.</title>
        <authorList>
            <person name="Jeon C.O."/>
        </authorList>
    </citation>
    <scope>NUCLEOTIDE SEQUENCE [LARGE SCALE GENOMIC DNA]</scope>
    <source>
        <strain evidence="3 4">SS1-5</strain>
    </source>
</reference>
<dbReference type="InterPro" id="IPR005532">
    <property type="entry name" value="SUMF_dom"/>
</dbReference>
<reference evidence="4" key="1">
    <citation type="submission" date="2024-04" db="EMBL/GenBank/DDBJ databases">
        <title>Phylogenomic analyses of a clade within the roseobacter group suggest taxonomic reassignments of species of the genera Aestuariivita, Citreicella, Loktanella, Nautella, Pelagibaca, Ruegeria, Thalassobius, Thiobacimonas and Tropicibacter, and the proposal o.</title>
        <authorList>
            <person name="Jeon C.O."/>
        </authorList>
    </citation>
    <scope>NUCLEOTIDE SEQUENCE [LARGE SCALE GENOMIC DNA]</scope>
    <source>
        <strain evidence="4">SS1-5</strain>
    </source>
</reference>
<proteinExistence type="predicted"/>
<dbReference type="Gene3D" id="3.90.1580.10">
    <property type="entry name" value="paralog of FGE (formylglycine-generating enzyme)"/>
    <property type="match status" value="1"/>
</dbReference>
<feature type="compositionally biased region" description="Polar residues" evidence="1">
    <location>
        <begin position="292"/>
        <end position="301"/>
    </location>
</feature>
<dbReference type="EMBL" id="CP151767">
    <property type="protein sequence ID" value="WZU68531.2"/>
    <property type="molecule type" value="Genomic_DNA"/>
</dbReference>
<dbReference type="AlphaFoldDB" id="A0AAN0MHG7"/>
<organism evidence="3 4">
    <name type="scientific">Yoonia rhodophyticola</name>
    <dbReference type="NCBI Taxonomy" id="3137370"/>
    <lineage>
        <taxon>Bacteria</taxon>
        <taxon>Pseudomonadati</taxon>
        <taxon>Pseudomonadota</taxon>
        <taxon>Alphaproteobacteria</taxon>
        <taxon>Rhodobacterales</taxon>
        <taxon>Paracoccaceae</taxon>
        <taxon>Yoonia</taxon>
    </lineage>
</organism>
<dbReference type="KEGG" id="yrh:AABB31_06475"/>
<dbReference type="RefSeq" id="WP_373634807.1">
    <property type="nucleotide sequence ID" value="NZ_CP151767.2"/>
</dbReference>
<dbReference type="Proteomes" id="UP001470809">
    <property type="component" value="Chromosome"/>
</dbReference>
<keyword evidence="4" id="KW-1185">Reference proteome</keyword>
<dbReference type="PANTHER" id="PTHR23150">
    <property type="entry name" value="SULFATASE MODIFYING FACTOR 1, 2"/>
    <property type="match status" value="1"/>
</dbReference>
<gene>
    <name evidence="3" type="ORF">AABB31_06475</name>
</gene>
<evidence type="ECO:0000259" key="2">
    <source>
        <dbReference type="Pfam" id="PF03781"/>
    </source>
</evidence>
<dbReference type="GO" id="GO:0120147">
    <property type="term" value="F:formylglycine-generating oxidase activity"/>
    <property type="evidence" value="ECO:0007669"/>
    <property type="project" value="TreeGrafter"/>
</dbReference>